<comment type="caution">
    <text evidence="3">The sequence shown here is derived from an EMBL/GenBank/DDBJ whole genome shotgun (WGS) entry which is preliminary data.</text>
</comment>
<dbReference type="InterPro" id="IPR029058">
    <property type="entry name" value="AB_hydrolase_fold"/>
</dbReference>
<gene>
    <name evidence="3" type="ORF">J21TS7_50790</name>
</gene>
<evidence type="ECO:0000256" key="1">
    <source>
        <dbReference type="ARBA" id="ARBA00022801"/>
    </source>
</evidence>
<evidence type="ECO:0000259" key="2">
    <source>
        <dbReference type="Pfam" id="PF07859"/>
    </source>
</evidence>
<dbReference type="InterPro" id="IPR013094">
    <property type="entry name" value="AB_hydrolase_3"/>
</dbReference>
<organism evidence="3 4">
    <name type="scientific">Paenibacillus cineris</name>
    <dbReference type="NCBI Taxonomy" id="237530"/>
    <lineage>
        <taxon>Bacteria</taxon>
        <taxon>Bacillati</taxon>
        <taxon>Bacillota</taxon>
        <taxon>Bacilli</taxon>
        <taxon>Bacillales</taxon>
        <taxon>Paenibacillaceae</taxon>
        <taxon>Paenibacillus</taxon>
    </lineage>
</organism>
<dbReference type="EMBL" id="BORU01000003">
    <property type="protein sequence ID" value="GIO56761.1"/>
    <property type="molecule type" value="Genomic_DNA"/>
</dbReference>
<dbReference type="InterPro" id="IPR050300">
    <property type="entry name" value="GDXG_lipolytic_enzyme"/>
</dbReference>
<sequence>MPLDPQVQVVLENMKKQGVPPLHTLSVESARTVNLSSMAAQPEEVWKVDNRKILGPAGHIPVRVYRPQSKYPLPVLIYYHGGGWVVGDLDAADVLCRQLANGANVIVVSVDYRLAPEHRFPAAIEDAYAAAAWVAENSSSLEADPNRIAVGGDSAGGNLAAAVTLMARDQGLSFIKFQLLFNPATRYAFDTDSYRDNAEGYGLTTDTMRWFWGQYLAEEQDGRNPYASPLLAADFSSLPPALVITAEFDPLRDDGEAYAAKLKAAGIPVEAKRYDGMVHGFMLQTGGYDQGRQAVRHAVSALRKALHGQERGGETAI</sequence>
<protein>
    <submittedName>
        <fullName evidence="3">Lipase/esterase</fullName>
    </submittedName>
</protein>
<keyword evidence="4" id="KW-1185">Reference proteome</keyword>
<accession>A0ABQ4LJR4</accession>
<reference evidence="3 4" key="1">
    <citation type="submission" date="2021-03" db="EMBL/GenBank/DDBJ databases">
        <title>Antimicrobial resistance genes in bacteria isolated from Japanese honey, and their potential for conferring macrolide and lincosamide resistance in the American foulbrood pathogen Paenibacillus larvae.</title>
        <authorList>
            <person name="Okamoto M."/>
            <person name="Kumagai M."/>
            <person name="Kanamori H."/>
            <person name="Takamatsu D."/>
        </authorList>
    </citation>
    <scope>NUCLEOTIDE SEQUENCE [LARGE SCALE GENOMIC DNA]</scope>
    <source>
        <strain evidence="3 4">J21TS7</strain>
    </source>
</reference>
<dbReference type="PANTHER" id="PTHR48081">
    <property type="entry name" value="AB HYDROLASE SUPERFAMILY PROTEIN C4A8.06C"/>
    <property type="match status" value="1"/>
</dbReference>
<feature type="domain" description="Alpha/beta hydrolase fold-3" evidence="2">
    <location>
        <begin position="76"/>
        <end position="282"/>
    </location>
</feature>
<evidence type="ECO:0000313" key="4">
    <source>
        <dbReference type="Proteomes" id="UP000676601"/>
    </source>
</evidence>
<name>A0ABQ4LJR4_9BACL</name>
<evidence type="ECO:0000313" key="3">
    <source>
        <dbReference type="EMBL" id="GIO56761.1"/>
    </source>
</evidence>
<dbReference type="SUPFAM" id="SSF53474">
    <property type="entry name" value="alpha/beta-Hydrolases"/>
    <property type="match status" value="1"/>
</dbReference>
<keyword evidence="1" id="KW-0378">Hydrolase</keyword>
<dbReference type="Pfam" id="PF07859">
    <property type="entry name" value="Abhydrolase_3"/>
    <property type="match status" value="1"/>
</dbReference>
<proteinExistence type="predicted"/>
<dbReference type="PANTHER" id="PTHR48081:SF8">
    <property type="entry name" value="ALPHA_BETA HYDROLASE FOLD-3 DOMAIN-CONTAINING PROTEIN-RELATED"/>
    <property type="match status" value="1"/>
</dbReference>
<dbReference type="Gene3D" id="3.40.50.1820">
    <property type="entry name" value="alpha/beta hydrolase"/>
    <property type="match status" value="1"/>
</dbReference>
<dbReference type="RefSeq" id="WP_212985300.1">
    <property type="nucleotide sequence ID" value="NZ_BORU01000003.1"/>
</dbReference>
<dbReference type="Proteomes" id="UP000676601">
    <property type="component" value="Unassembled WGS sequence"/>
</dbReference>